<dbReference type="Proteomes" id="UP000824190">
    <property type="component" value="Unassembled WGS sequence"/>
</dbReference>
<reference evidence="3" key="2">
    <citation type="submission" date="2021-04" db="EMBL/GenBank/DDBJ databases">
        <authorList>
            <person name="Gilroy R."/>
        </authorList>
    </citation>
    <scope>NUCLEOTIDE SEQUENCE</scope>
    <source>
        <strain evidence="3">CHK32-1732</strain>
    </source>
</reference>
<dbReference type="SMART" id="SM00974">
    <property type="entry name" value="T5orf172"/>
    <property type="match status" value="1"/>
</dbReference>
<protein>
    <submittedName>
        <fullName evidence="3">DEAD/DEAH box helicase family protein</fullName>
    </submittedName>
</protein>
<evidence type="ECO:0000313" key="3">
    <source>
        <dbReference type="EMBL" id="HIW91290.1"/>
    </source>
</evidence>
<feature type="compositionally biased region" description="Polar residues" evidence="1">
    <location>
        <begin position="862"/>
        <end position="878"/>
    </location>
</feature>
<keyword evidence="3" id="KW-0067">ATP-binding</keyword>
<dbReference type="GO" id="GO:0004386">
    <property type="term" value="F:helicase activity"/>
    <property type="evidence" value="ECO:0007669"/>
    <property type="project" value="UniProtKB-KW"/>
</dbReference>
<dbReference type="InterPro" id="IPR027417">
    <property type="entry name" value="P-loop_NTPase"/>
</dbReference>
<name>A0A9D1ULZ2_9CORY</name>
<gene>
    <name evidence="3" type="ORF">H9870_06490</name>
</gene>
<organism evidence="3 4">
    <name type="scientific">Candidatus Corynebacterium avicola</name>
    <dbReference type="NCBI Taxonomy" id="2838527"/>
    <lineage>
        <taxon>Bacteria</taxon>
        <taxon>Bacillati</taxon>
        <taxon>Actinomycetota</taxon>
        <taxon>Actinomycetes</taxon>
        <taxon>Mycobacteriales</taxon>
        <taxon>Corynebacteriaceae</taxon>
        <taxon>Corynebacterium</taxon>
    </lineage>
</organism>
<reference evidence="3" key="1">
    <citation type="journal article" date="2021" name="PeerJ">
        <title>Extensive microbial diversity within the chicken gut microbiome revealed by metagenomics and culture.</title>
        <authorList>
            <person name="Gilroy R."/>
            <person name="Ravi A."/>
            <person name="Getino M."/>
            <person name="Pursley I."/>
            <person name="Horton D.L."/>
            <person name="Alikhan N.F."/>
            <person name="Baker D."/>
            <person name="Gharbi K."/>
            <person name="Hall N."/>
            <person name="Watson M."/>
            <person name="Adriaenssens E.M."/>
            <person name="Foster-Nyarko E."/>
            <person name="Jarju S."/>
            <person name="Secka A."/>
            <person name="Antonio M."/>
            <person name="Oren A."/>
            <person name="Chaudhuri R.R."/>
            <person name="La Ragione R."/>
            <person name="Hildebrand F."/>
            <person name="Pallen M.J."/>
        </authorList>
    </citation>
    <scope>NUCLEOTIDE SEQUENCE</scope>
    <source>
        <strain evidence="3">CHK32-1732</strain>
    </source>
</reference>
<evidence type="ECO:0000259" key="2">
    <source>
        <dbReference type="SMART" id="SM00974"/>
    </source>
</evidence>
<dbReference type="InterPro" id="IPR006935">
    <property type="entry name" value="Helicase/UvrB_N"/>
</dbReference>
<proteinExistence type="predicted"/>
<dbReference type="Gene3D" id="3.40.50.300">
    <property type="entry name" value="P-loop containing nucleotide triphosphate hydrolases"/>
    <property type="match status" value="1"/>
</dbReference>
<keyword evidence="3" id="KW-0378">Hydrolase</keyword>
<dbReference type="EMBL" id="DXGC01000062">
    <property type="protein sequence ID" value="HIW91290.1"/>
    <property type="molecule type" value="Genomic_DNA"/>
</dbReference>
<dbReference type="SUPFAM" id="SSF52540">
    <property type="entry name" value="P-loop containing nucleoside triphosphate hydrolases"/>
    <property type="match status" value="1"/>
</dbReference>
<feature type="region of interest" description="Disordered" evidence="1">
    <location>
        <begin position="862"/>
        <end position="891"/>
    </location>
</feature>
<dbReference type="GO" id="GO:0005524">
    <property type="term" value="F:ATP binding"/>
    <property type="evidence" value="ECO:0007669"/>
    <property type="project" value="InterPro"/>
</dbReference>
<sequence>MSRTDTEIFPTKPKARLRIYAWTPDDPPADYVGLIKVGQTTKTDVNERIRESQGQMQQPYTLHVDEPAEREDGSIFRDSDVRRRLADKGFQNPIFGSAREWMRCTPDDVRTAITELRTGAELSGSHHETFKMRPEQSEAVEKTAAYYRSIWAEDGDKTPRFLWNAKMRFGKTFAAYQLAKKLGASKILVVTFKPAVEDAWRTDLESHADFDGWQYLSKKTGGAPDSMDRDHPLVYFGSFQDLLGKDSKTSQIKEKNEWVHAMNWDLVIFDEYHFGAWKESAKELFEGEDETVAKKEVAAEYHSGLDTFDERLGELSNNEDEFLPITTQAYLYLSGTPFKALASGEFIEEQIFNWTYTDEQRAKARYATEHPDEWNPYEALPEMRLFTYQMPDELVAVANQGEFDEFDLNAFFTAEGTGDEAEFTHKTDVQKWLDIIRGAHLPTQLDSMRTGTRPPFPYSDARLLPYLQHSFWFLPTVASCQAMKNLLAERQNTFWHDYTILSIAGPDAGIGLDALPPVREAIGDGKDSKTITLSCGKLTTGVTVKQWSSILMLRNLNSPETYFQSAFRVQSPWSIKNPDGNNPSEELVLKPAGFVFDFAPTRALRQISDYGIGLTPEASNPEHAVEDLVQFLPVLAYDGSNMTQVDAGGILDIAMSGTSATLLARKWESAILVNVDNDTLRRIMGDDTAMNAIMNIEGFRALGSSVFETVVNKSEHVKAARKERGQNLSAKEKKELTAEQKEYKNKRKLIQENLIKFATRIPAFMYLTDFRENTLRDVITKLEPDLFKAVTGLTVADFNLLVKLRVFNDTQMNQAVFAFRRYEDASLSYTGIASHDGLRRYGLYDTVIAADPVVDVGPGNETTVTYSPTQMDSTTSSVDGHAHSKHTGFTS</sequence>
<evidence type="ECO:0000313" key="4">
    <source>
        <dbReference type="Proteomes" id="UP000824190"/>
    </source>
</evidence>
<dbReference type="AlphaFoldDB" id="A0A9D1ULZ2"/>
<dbReference type="InterPro" id="IPR018306">
    <property type="entry name" value="Phage_T5_Orf172_DNA-bd"/>
</dbReference>
<dbReference type="GO" id="GO:0016787">
    <property type="term" value="F:hydrolase activity"/>
    <property type="evidence" value="ECO:0007669"/>
    <property type="project" value="InterPro"/>
</dbReference>
<comment type="caution">
    <text evidence="3">The sequence shown here is derived from an EMBL/GenBank/DDBJ whole genome shotgun (WGS) entry which is preliminary data.</text>
</comment>
<dbReference type="Pfam" id="PF04851">
    <property type="entry name" value="ResIII"/>
    <property type="match status" value="1"/>
</dbReference>
<feature type="domain" description="Bacteriophage T5 Orf172 DNA-binding" evidence="2">
    <location>
        <begin position="29"/>
        <end position="116"/>
    </location>
</feature>
<evidence type="ECO:0000256" key="1">
    <source>
        <dbReference type="SAM" id="MobiDB-lite"/>
    </source>
</evidence>
<dbReference type="GO" id="GO:0003677">
    <property type="term" value="F:DNA binding"/>
    <property type="evidence" value="ECO:0007669"/>
    <property type="project" value="InterPro"/>
</dbReference>
<keyword evidence="3" id="KW-0547">Nucleotide-binding</keyword>
<accession>A0A9D1ULZ2</accession>
<dbReference type="Pfam" id="PF10544">
    <property type="entry name" value="T5orf172"/>
    <property type="match status" value="1"/>
</dbReference>
<keyword evidence="3" id="KW-0347">Helicase</keyword>